<sequence length="144" mass="15780">VALAHGKAVTFMKPADLLKFYPQSAELKSMSTPANKNNPYSSDAGKTKWMKVVTASGQTIGIIGMEKVETPHGHLINAVCFDEKGENIIKIALIKSSREEAKELIKLTANNKWWEKYTAPEKAQNAGGILLRSVARTKAALKKQ</sequence>
<accession>A0A3B1CRP3</accession>
<reference evidence="1" key="1">
    <citation type="submission" date="2018-06" db="EMBL/GenBank/DDBJ databases">
        <authorList>
            <person name="Zhirakovskaya E."/>
        </authorList>
    </citation>
    <scope>NUCLEOTIDE SEQUENCE</scope>
</reference>
<organism evidence="1">
    <name type="scientific">hydrothermal vent metagenome</name>
    <dbReference type="NCBI Taxonomy" id="652676"/>
    <lineage>
        <taxon>unclassified sequences</taxon>
        <taxon>metagenomes</taxon>
        <taxon>ecological metagenomes</taxon>
    </lineage>
</organism>
<proteinExistence type="predicted"/>
<gene>
    <name evidence="1" type="ORF">MNBD_NITROSPINAE04-1592</name>
</gene>
<protein>
    <submittedName>
        <fullName evidence="1">Uncharacterized protein</fullName>
    </submittedName>
</protein>
<name>A0A3B1CRP3_9ZZZZ</name>
<evidence type="ECO:0000313" key="1">
    <source>
        <dbReference type="EMBL" id="VAX19357.1"/>
    </source>
</evidence>
<dbReference type="EMBL" id="UOGA01000153">
    <property type="protein sequence ID" value="VAX19357.1"/>
    <property type="molecule type" value="Genomic_DNA"/>
</dbReference>
<dbReference type="AlphaFoldDB" id="A0A3B1CRP3"/>
<feature type="non-terminal residue" evidence="1">
    <location>
        <position position="1"/>
    </location>
</feature>